<dbReference type="OrthoDB" id="2872807at2"/>
<keyword evidence="1" id="KW-0472">Membrane</keyword>
<comment type="caution">
    <text evidence="2">The sequence shown here is derived from an EMBL/GenBank/DDBJ whole genome shotgun (WGS) entry which is preliminary data.</text>
</comment>
<evidence type="ECO:0000256" key="1">
    <source>
        <dbReference type="SAM" id="Phobius"/>
    </source>
</evidence>
<dbReference type="AlphaFoldDB" id="A0A8J3ARL8"/>
<dbReference type="EMBL" id="BMHB01000001">
    <property type="protein sequence ID" value="GGI15341.1"/>
    <property type="molecule type" value="Genomic_DNA"/>
</dbReference>
<protein>
    <submittedName>
        <fullName evidence="2">Uncharacterized protein</fullName>
    </submittedName>
</protein>
<proteinExistence type="predicted"/>
<reference evidence="3" key="1">
    <citation type="journal article" date="2019" name="Int. J. Syst. Evol. Microbiol.">
        <title>The Global Catalogue of Microorganisms (GCM) 10K type strain sequencing project: providing services to taxonomists for standard genome sequencing and annotation.</title>
        <authorList>
            <consortium name="The Broad Institute Genomics Platform"/>
            <consortium name="The Broad Institute Genome Sequencing Center for Infectious Disease"/>
            <person name="Wu L."/>
            <person name="Ma J."/>
        </authorList>
    </citation>
    <scope>NUCLEOTIDE SEQUENCE [LARGE SCALE GENOMIC DNA]</scope>
    <source>
        <strain evidence="3">CGMCC 1.14993</strain>
    </source>
</reference>
<keyword evidence="1" id="KW-0812">Transmembrane</keyword>
<keyword evidence="1" id="KW-1133">Transmembrane helix</keyword>
<keyword evidence="3" id="KW-1185">Reference proteome</keyword>
<sequence>MVKKQDLLFLVIFGISIILLLSLNLYIEKEKQATKDEELSTELTEEQNVQDTVRFYITSLKRQDIEKYNSVMVDDLKINTSSLYFTKIMTNVTDSKYVGDNLSAIHLLKNDRRVSIKVKYEITFKEDYNPEGIYNEGRNKCNVLIDLIKIDKRWAIKKVHNVQIV</sequence>
<gene>
    <name evidence="2" type="ORF">GCM10007380_27490</name>
</gene>
<dbReference type="RefSeq" id="WP_087999801.1">
    <property type="nucleotide sequence ID" value="NZ_BMHB01000001.1"/>
</dbReference>
<accession>A0A8J3ARL8</accession>
<dbReference type="Proteomes" id="UP000626244">
    <property type="component" value="Unassembled WGS sequence"/>
</dbReference>
<name>A0A8J3ARL8_9BACI</name>
<evidence type="ECO:0000313" key="3">
    <source>
        <dbReference type="Proteomes" id="UP000626244"/>
    </source>
</evidence>
<feature type="transmembrane region" description="Helical" evidence="1">
    <location>
        <begin position="7"/>
        <end position="27"/>
    </location>
</feature>
<evidence type="ECO:0000313" key="2">
    <source>
        <dbReference type="EMBL" id="GGI15341.1"/>
    </source>
</evidence>
<organism evidence="2 3">
    <name type="scientific">Gottfriedia solisilvae</name>
    <dbReference type="NCBI Taxonomy" id="1516104"/>
    <lineage>
        <taxon>Bacteria</taxon>
        <taxon>Bacillati</taxon>
        <taxon>Bacillota</taxon>
        <taxon>Bacilli</taxon>
        <taxon>Bacillales</taxon>
        <taxon>Bacillaceae</taxon>
        <taxon>Gottfriedia</taxon>
    </lineage>
</organism>